<proteinExistence type="predicted"/>
<dbReference type="KEGG" id="vg:26683794"/>
<sequence length="153" mass="16621">MAGYGRGFFGLFGGGGLVNAKVDTDKLAQKQDELLLTKATVVALDDAQDGSIILQGGANTYNYVGVESELLSVKTVVEEYQSMAQQPEIRKAVDIIVNDVVTCEEDETPVTVNLDKVDGISESVKESITECFKEVIHLMDFENTAIIKIRNGM</sequence>
<organism evidence="1 2">
    <name type="scientific">Salmonella phage 38</name>
    <dbReference type="NCBI Taxonomy" id="1654891"/>
    <lineage>
        <taxon>Viruses</taxon>
        <taxon>Duplodnaviria</taxon>
        <taxon>Heunggongvirae</taxon>
        <taxon>Uroviricota</taxon>
        <taxon>Caudoviricetes</taxon>
        <taxon>Pantevenvirales</taxon>
        <taxon>Ackermannviridae</taxon>
        <taxon>Cvivirinae</taxon>
        <taxon>Kuttervirus</taxon>
        <taxon>Kuttervirus kv38</taxon>
    </lineage>
</organism>
<dbReference type="InterPro" id="IPR010823">
    <property type="entry name" value="Portal_Gp20"/>
</dbReference>
<evidence type="ECO:0000313" key="2">
    <source>
        <dbReference type="Proteomes" id="UP000201337"/>
    </source>
</evidence>
<gene>
    <name evidence="1" type="ORF">SP38_84</name>
</gene>
<dbReference type="GeneID" id="26683794"/>
<protein>
    <submittedName>
        <fullName evidence="1">Portal vertex protein of head</fullName>
    </submittedName>
</protein>
<dbReference type="RefSeq" id="YP_009220828.1">
    <property type="nucleotide sequence ID" value="NC_029042.1"/>
</dbReference>
<dbReference type="Pfam" id="PF07230">
    <property type="entry name" value="Portal_T4"/>
    <property type="match status" value="1"/>
</dbReference>
<dbReference type="EMBL" id="KR296692">
    <property type="protein sequence ID" value="AKJ73686.1"/>
    <property type="molecule type" value="Genomic_DNA"/>
</dbReference>
<keyword evidence="2" id="KW-1185">Reference proteome</keyword>
<reference evidence="1 2" key="1">
    <citation type="journal article" date="2016" name="Virus Genes">
        <title>Genomic characterization of Salmonella bacteriophages isolated from India.</title>
        <authorList>
            <person name="Karpe Y.A."/>
            <person name="Kanade G.D."/>
            <person name="Pingale K.D."/>
            <person name="Arankalle V.A."/>
            <person name="Banerjee K."/>
        </authorList>
    </citation>
    <scope>NUCLEOTIDE SEQUENCE [LARGE SCALE GENOMIC DNA]</scope>
</reference>
<accession>A0A0N7CCM8</accession>
<evidence type="ECO:0000313" key="1">
    <source>
        <dbReference type="EMBL" id="AKJ73686.1"/>
    </source>
</evidence>
<name>A0A0N7CCM8_9CAUD</name>
<dbReference type="Proteomes" id="UP000201337">
    <property type="component" value="Segment"/>
</dbReference>